<evidence type="ECO:0000313" key="6">
    <source>
        <dbReference type="EMBL" id="PZQ83799.1"/>
    </source>
</evidence>
<evidence type="ECO:0000313" key="7">
    <source>
        <dbReference type="Proteomes" id="UP000248887"/>
    </source>
</evidence>
<evidence type="ECO:0000256" key="2">
    <source>
        <dbReference type="ARBA" id="ARBA00022630"/>
    </source>
</evidence>
<dbReference type="AlphaFoldDB" id="A0A2W5R543"/>
<protein>
    <submittedName>
        <fullName evidence="6">FMN reductase</fullName>
    </submittedName>
</protein>
<evidence type="ECO:0000256" key="3">
    <source>
        <dbReference type="ARBA" id="ARBA00022643"/>
    </source>
</evidence>
<dbReference type="PANTHER" id="PTHR43408">
    <property type="entry name" value="FMN REDUCTASE (NADPH)"/>
    <property type="match status" value="1"/>
</dbReference>
<dbReference type="Gene3D" id="3.40.50.360">
    <property type="match status" value="1"/>
</dbReference>
<sequence>MSTQQTGSSPALGHPLRIVGLSGGLSAPSRTLALVQHALARIAAGAQAAGLSTTTQIIDIAALEGIGALRTRPAPDDVEVAFQAVEGADFLIAGSPVYKGSYSGLFKHFVDFLDYRGLIGLPVALLATGGSERHALVVEHQLRPLFAFFQAQPLGTGAFFTERDFAEGVVTPGGAEQRFERLVEEAVHALAARRTAQPAAIGRAA</sequence>
<gene>
    <name evidence="6" type="ORF">DI549_06640</name>
</gene>
<comment type="caution">
    <text evidence="6">The sequence shown here is derived from an EMBL/GenBank/DDBJ whole genome shotgun (WGS) entry which is preliminary data.</text>
</comment>
<dbReference type="Proteomes" id="UP000248887">
    <property type="component" value="Unassembled WGS sequence"/>
</dbReference>
<proteinExistence type="inferred from homology"/>
<dbReference type="SUPFAM" id="SSF52218">
    <property type="entry name" value="Flavoproteins"/>
    <property type="match status" value="1"/>
</dbReference>
<dbReference type="Pfam" id="PF03358">
    <property type="entry name" value="FMN_red"/>
    <property type="match status" value="1"/>
</dbReference>
<dbReference type="InterPro" id="IPR029039">
    <property type="entry name" value="Flavoprotein-like_sf"/>
</dbReference>
<keyword evidence="4" id="KW-0560">Oxidoreductase</keyword>
<dbReference type="EMBL" id="QFQD01000016">
    <property type="protein sequence ID" value="PZQ83799.1"/>
    <property type="molecule type" value="Genomic_DNA"/>
</dbReference>
<feature type="domain" description="NADPH-dependent FMN reductase-like" evidence="5">
    <location>
        <begin position="17"/>
        <end position="162"/>
    </location>
</feature>
<dbReference type="PANTHER" id="PTHR43408:SF2">
    <property type="entry name" value="FMN REDUCTASE (NADPH)"/>
    <property type="match status" value="1"/>
</dbReference>
<organism evidence="6 7">
    <name type="scientific">Ancylobacter novellus</name>
    <name type="common">Thiobacillus novellus</name>
    <dbReference type="NCBI Taxonomy" id="921"/>
    <lineage>
        <taxon>Bacteria</taxon>
        <taxon>Pseudomonadati</taxon>
        <taxon>Pseudomonadota</taxon>
        <taxon>Alphaproteobacteria</taxon>
        <taxon>Hyphomicrobiales</taxon>
        <taxon>Xanthobacteraceae</taxon>
        <taxon>Ancylobacter</taxon>
    </lineage>
</organism>
<comment type="similarity">
    <text evidence="1">Belongs to the SsuE family.</text>
</comment>
<keyword evidence="2" id="KW-0285">Flavoprotein</keyword>
<evidence type="ECO:0000259" key="5">
    <source>
        <dbReference type="Pfam" id="PF03358"/>
    </source>
</evidence>
<keyword evidence="3" id="KW-0288">FMN</keyword>
<evidence type="ECO:0000256" key="4">
    <source>
        <dbReference type="ARBA" id="ARBA00023002"/>
    </source>
</evidence>
<accession>A0A2W5R543</accession>
<dbReference type="InterPro" id="IPR005025">
    <property type="entry name" value="FMN_Rdtase-like_dom"/>
</dbReference>
<dbReference type="GO" id="GO:0016491">
    <property type="term" value="F:oxidoreductase activity"/>
    <property type="evidence" value="ECO:0007669"/>
    <property type="project" value="UniProtKB-KW"/>
</dbReference>
<name>A0A2W5R543_ANCNO</name>
<evidence type="ECO:0000256" key="1">
    <source>
        <dbReference type="ARBA" id="ARBA00005990"/>
    </source>
</evidence>
<reference evidence="6 7" key="1">
    <citation type="submission" date="2017-08" db="EMBL/GenBank/DDBJ databases">
        <title>Infants hospitalized years apart are colonized by the same room-sourced microbial strains.</title>
        <authorList>
            <person name="Brooks B."/>
            <person name="Olm M.R."/>
            <person name="Firek B.A."/>
            <person name="Baker R."/>
            <person name="Thomas B.C."/>
            <person name="Morowitz M.J."/>
            <person name="Banfield J.F."/>
        </authorList>
    </citation>
    <scope>NUCLEOTIDE SEQUENCE [LARGE SCALE GENOMIC DNA]</scope>
    <source>
        <strain evidence="6">S2_005_001_R2_27</strain>
    </source>
</reference>
<dbReference type="InterPro" id="IPR051814">
    <property type="entry name" value="NAD(P)H-dep_FMN_reductase"/>
</dbReference>